<dbReference type="SMART" id="SM00164">
    <property type="entry name" value="TBC"/>
    <property type="match status" value="1"/>
</dbReference>
<dbReference type="InterPro" id="IPR045913">
    <property type="entry name" value="TBC20/Gyp8-like"/>
</dbReference>
<dbReference type="GO" id="GO:0006888">
    <property type="term" value="P:endoplasmic reticulum to Golgi vesicle-mediated transport"/>
    <property type="evidence" value="ECO:0007669"/>
    <property type="project" value="TreeGrafter"/>
</dbReference>
<dbReference type="PANTHER" id="PTHR20913">
    <property type="entry name" value="TBC1 DOMAIN FAMILY MEMBER 20/GTPASE"/>
    <property type="match status" value="1"/>
</dbReference>
<reference evidence="5" key="1">
    <citation type="submission" date="2023-03" db="EMBL/GenBank/DDBJ databases">
        <title>Massive genome expansion in bonnet fungi (Mycena s.s.) driven by repeated elements and novel gene families across ecological guilds.</title>
        <authorList>
            <consortium name="Lawrence Berkeley National Laboratory"/>
            <person name="Harder C.B."/>
            <person name="Miyauchi S."/>
            <person name="Viragh M."/>
            <person name="Kuo A."/>
            <person name="Thoen E."/>
            <person name="Andreopoulos B."/>
            <person name="Lu D."/>
            <person name="Skrede I."/>
            <person name="Drula E."/>
            <person name="Henrissat B."/>
            <person name="Morin E."/>
            <person name="Kohler A."/>
            <person name="Barry K."/>
            <person name="LaButti K."/>
            <person name="Morin E."/>
            <person name="Salamov A."/>
            <person name="Lipzen A."/>
            <person name="Mereny Z."/>
            <person name="Hegedus B."/>
            <person name="Baldrian P."/>
            <person name="Stursova M."/>
            <person name="Weitz H."/>
            <person name="Taylor A."/>
            <person name="Grigoriev I.V."/>
            <person name="Nagy L.G."/>
            <person name="Martin F."/>
            <person name="Kauserud H."/>
        </authorList>
    </citation>
    <scope>NUCLEOTIDE SEQUENCE</scope>
    <source>
        <strain evidence="5">CBHHK002</strain>
    </source>
</reference>
<sequence length="516" mass="57490">MDSEKAPLEVSDEWEEFRSLSLAPGGFKEKRADIWSKVLHAAPQQSKETLTDGDLSSHPDERQIRLDTERSFVLYPVESETDKDKLQSELNDLLVEIFRKRPKLNYFQGYHDIITVLLLTLPQELQLPCAEQLSLQRVRDSMGSTLEPVLGLLRVMKNLLRVADPQYAELLERTSPLPYYALPNLLTLFSHDMPTLSLIQHVFDYLLCRPPIYVVYLAAVIILSRKQEVERLEQEGEEGMMHSILSALPEIIDDDSIAEEPQPKDGDNFFPELKEESLPEEVSDVTQDPSDLLVASDALSQTQSSETAGEPHADLPAEQEASDDLDLPLAESVAEIQTDLLSSPPPEVPTDDSDCAPTSSRRPWKPKPRTMTDILNMSDALYKSHPPADPSLQLSSIMGPQSVVFTWSTNASDMPSDDEAERMVERLDLVVYPELPTVEPKERDTKIPRPKRFKRRAGSGTVGLLVGAGLVLGVAVAISMYGARQGGDPTRDWRKLGRWAGGVVAAASERVIRYGA</sequence>
<feature type="region of interest" description="Disordered" evidence="2">
    <location>
        <begin position="340"/>
        <end position="370"/>
    </location>
</feature>
<keyword evidence="6" id="KW-1185">Reference proteome</keyword>
<protein>
    <submittedName>
        <fullName evidence="5">Rab-GTPase-TBC domain-containing protein</fullName>
    </submittedName>
</protein>
<dbReference type="PANTHER" id="PTHR20913:SF7">
    <property type="entry name" value="RE60063P"/>
    <property type="match status" value="1"/>
</dbReference>
<proteinExistence type="predicted"/>
<dbReference type="Proteomes" id="UP001218218">
    <property type="component" value="Unassembled WGS sequence"/>
</dbReference>
<dbReference type="Gene3D" id="1.10.8.1310">
    <property type="match status" value="1"/>
</dbReference>
<evidence type="ECO:0000256" key="3">
    <source>
        <dbReference type="SAM" id="Phobius"/>
    </source>
</evidence>
<gene>
    <name evidence="5" type="ORF">DFH08DRAFT_879976</name>
</gene>
<name>A0AAD7EK53_9AGAR</name>
<dbReference type="GO" id="GO:0005096">
    <property type="term" value="F:GTPase activator activity"/>
    <property type="evidence" value="ECO:0007669"/>
    <property type="project" value="UniProtKB-KW"/>
</dbReference>
<comment type="caution">
    <text evidence="5">The sequence shown here is derived from an EMBL/GenBank/DDBJ whole genome shotgun (WGS) entry which is preliminary data.</text>
</comment>
<dbReference type="InterPro" id="IPR000195">
    <property type="entry name" value="Rab-GAP-TBC_dom"/>
</dbReference>
<dbReference type="EMBL" id="JARIHO010000033">
    <property type="protein sequence ID" value="KAJ7334047.1"/>
    <property type="molecule type" value="Genomic_DNA"/>
</dbReference>
<evidence type="ECO:0000259" key="4">
    <source>
        <dbReference type="PROSITE" id="PS50086"/>
    </source>
</evidence>
<keyword evidence="3" id="KW-1133">Transmembrane helix</keyword>
<evidence type="ECO:0000313" key="5">
    <source>
        <dbReference type="EMBL" id="KAJ7334047.1"/>
    </source>
</evidence>
<keyword evidence="3" id="KW-0472">Membrane</keyword>
<dbReference type="AlphaFoldDB" id="A0AAD7EK53"/>
<dbReference type="InterPro" id="IPR035969">
    <property type="entry name" value="Rab-GAP_TBC_sf"/>
</dbReference>
<dbReference type="Pfam" id="PF00566">
    <property type="entry name" value="RabGAP-TBC"/>
    <property type="match status" value="1"/>
</dbReference>
<keyword evidence="1" id="KW-0343">GTPase activation</keyword>
<organism evidence="5 6">
    <name type="scientific">Mycena albidolilacea</name>
    <dbReference type="NCBI Taxonomy" id="1033008"/>
    <lineage>
        <taxon>Eukaryota</taxon>
        <taxon>Fungi</taxon>
        <taxon>Dikarya</taxon>
        <taxon>Basidiomycota</taxon>
        <taxon>Agaricomycotina</taxon>
        <taxon>Agaricomycetes</taxon>
        <taxon>Agaricomycetidae</taxon>
        <taxon>Agaricales</taxon>
        <taxon>Marasmiineae</taxon>
        <taxon>Mycenaceae</taxon>
        <taxon>Mycena</taxon>
    </lineage>
</organism>
<dbReference type="GO" id="GO:0005789">
    <property type="term" value="C:endoplasmic reticulum membrane"/>
    <property type="evidence" value="ECO:0007669"/>
    <property type="project" value="TreeGrafter"/>
</dbReference>
<dbReference type="SUPFAM" id="SSF47923">
    <property type="entry name" value="Ypt/Rab-GAP domain of gyp1p"/>
    <property type="match status" value="2"/>
</dbReference>
<feature type="region of interest" description="Disordered" evidence="2">
    <location>
        <begin position="299"/>
        <end position="322"/>
    </location>
</feature>
<dbReference type="Gene3D" id="1.10.472.80">
    <property type="entry name" value="Ypt/Rab-GAP domain of gyp1p, domain 3"/>
    <property type="match status" value="1"/>
</dbReference>
<feature type="transmembrane region" description="Helical" evidence="3">
    <location>
        <begin position="461"/>
        <end position="483"/>
    </location>
</feature>
<evidence type="ECO:0000256" key="2">
    <source>
        <dbReference type="SAM" id="MobiDB-lite"/>
    </source>
</evidence>
<evidence type="ECO:0000256" key="1">
    <source>
        <dbReference type="ARBA" id="ARBA00022468"/>
    </source>
</evidence>
<accession>A0AAD7EK53</accession>
<evidence type="ECO:0000313" key="6">
    <source>
        <dbReference type="Proteomes" id="UP001218218"/>
    </source>
</evidence>
<keyword evidence="3" id="KW-0812">Transmembrane</keyword>
<dbReference type="PROSITE" id="PS50086">
    <property type="entry name" value="TBC_RABGAP"/>
    <property type="match status" value="1"/>
</dbReference>
<feature type="domain" description="Rab-GAP TBC" evidence="4">
    <location>
        <begin position="25"/>
        <end position="210"/>
    </location>
</feature>